<dbReference type="InterPro" id="IPR003439">
    <property type="entry name" value="ABC_transporter-like_ATP-bd"/>
</dbReference>
<name>A0A545T043_9GAMM</name>
<feature type="domain" description="ABC transporter" evidence="4">
    <location>
        <begin position="9"/>
        <end position="238"/>
    </location>
</feature>
<proteinExistence type="predicted"/>
<protein>
    <submittedName>
        <fullName evidence="5">ATP-binding cassette domain-containing protein</fullName>
    </submittedName>
</protein>
<dbReference type="CDD" id="cd03230">
    <property type="entry name" value="ABC_DR_subfamily_A"/>
    <property type="match status" value="1"/>
</dbReference>
<dbReference type="Proteomes" id="UP000319732">
    <property type="component" value="Unassembled WGS sequence"/>
</dbReference>
<keyword evidence="1" id="KW-0813">Transport</keyword>
<evidence type="ECO:0000256" key="2">
    <source>
        <dbReference type="ARBA" id="ARBA00022741"/>
    </source>
</evidence>
<gene>
    <name evidence="5" type="ORF">FKG94_21485</name>
</gene>
<keyword evidence="3 5" id="KW-0067">ATP-binding</keyword>
<dbReference type="AlphaFoldDB" id="A0A545T043"/>
<dbReference type="PANTHER" id="PTHR42939:SF1">
    <property type="entry name" value="ABC TRANSPORTER ATP-BINDING PROTEIN ALBC-RELATED"/>
    <property type="match status" value="1"/>
</dbReference>
<accession>A0A545T043</accession>
<comment type="caution">
    <text evidence="5">The sequence shown here is derived from an EMBL/GenBank/DDBJ whole genome shotgun (WGS) entry which is preliminary data.</text>
</comment>
<dbReference type="GO" id="GO:0005524">
    <property type="term" value="F:ATP binding"/>
    <property type="evidence" value="ECO:0007669"/>
    <property type="project" value="UniProtKB-KW"/>
</dbReference>
<dbReference type="Pfam" id="PF00005">
    <property type="entry name" value="ABC_tran"/>
    <property type="match status" value="1"/>
</dbReference>
<dbReference type="SUPFAM" id="SSF52540">
    <property type="entry name" value="P-loop containing nucleoside triphosphate hydrolases"/>
    <property type="match status" value="1"/>
</dbReference>
<sequence>MVEVSSPALQAESLRKVYGRTVALEGLDLTVSSGEIVCLLGANGAGKSTTISLFLGLTAPTQGRALIQGIDSSKNRLSATRHLAYIPEQVALYPQLTGLENLQTFVRLSGRDQSRSDLLAKLLAAGLDEESAHHRTRTYSKGMRQKVGIAIALARNVDALLLDEPMSGLDPSAANAFGQKLTMLKQQGRAILMVTHDIFRAKIISDRIGIMRNGRLLDIFPTREVEAADLEQIYLSHMAEGAS</sequence>
<organism evidence="5 6">
    <name type="scientific">Exilibacterium tricleocarpae</name>
    <dbReference type="NCBI Taxonomy" id="2591008"/>
    <lineage>
        <taxon>Bacteria</taxon>
        <taxon>Pseudomonadati</taxon>
        <taxon>Pseudomonadota</taxon>
        <taxon>Gammaproteobacteria</taxon>
        <taxon>Cellvibrionales</taxon>
        <taxon>Cellvibrionaceae</taxon>
        <taxon>Exilibacterium</taxon>
    </lineage>
</organism>
<dbReference type="EMBL" id="VHSG01000024">
    <property type="protein sequence ID" value="TQV70594.1"/>
    <property type="molecule type" value="Genomic_DNA"/>
</dbReference>
<evidence type="ECO:0000259" key="4">
    <source>
        <dbReference type="PROSITE" id="PS50893"/>
    </source>
</evidence>
<dbReference type="OrthoDB" id="9804819at2"/>
<dbReference type="GO" id="GO:0016887">
    <property type="term" value="F:ATP hydrolysis activity"/>
    <property type="evidence" value="ECO:0007669"/>
    <property type="project" value="InterPro"/>
</dbReference>
<dbReference type="SMART" id="SM00382">
    <property type="entry name" value="AAA"/>
    <property type="match status" value="1"/>
</dbReference>
<evidence type="ECO:0000313" key="5">
    <source>
        <dbReference type="EMBL" id="TQV70594.1"/>
    </source>
</evidence>
<keyword evidence="6" id="KW-1185">Reference proteome</keyword>
<dbReference type="RefSeq" id="WP_142929004.1">
    <property type="nucleotide sequence ID" value="NZ_ML660102.1"/>
</dbReference>
<dbReference type="InterPro" id="IPR017871">
    <property type="entry name" value="ABC_transporter-like_CS"/>
</dbReference>
<evidence type="ECO:0000256" key="3">
    <source>
        <dbReference type="ARBA" id="ARBA00022840"/>
    </source>
</evidence>
<dbReference type="PANTHER" id="PTHR42939">
    <property type="entry name" value="ABC TRANSPORTER ATP-BINDING PROTEIN ALBC-RELATED"/>
    <property type="match status" value="1"/>
</dbReference>
<reference evidence="5 6" key="1">
    <citation type="submission" date="2019-06" db="EMBL/GenBank/DDBJ databases">
        <title>Whole genome sequence for Cellvibrionaceae sp. R142.</title>
        <authorList>
            <person name="Wang G."/>
        </authorList>
    </citation>
    <scope>NUCLEOTIDE SEQUENCE [LARGE SCALE GENOMIC DNA]</scope>
    <source>
        <strain evidence="5 6">R142</strain>
    </source>
</reference>
<dbReference type="PROSITE" id="PS50893">
    <property type="entry name" value="ABC_TRANSPORTER_2"/>
    <property type="match status" value="1"/>
</dbReference>
<dbReference type="Gene3D" id="3.40.50.300">
    <property type="entry name" value="P-loop containing nucleotide triphosphate hydrolases"/>
    <property type="match status" value="1"/>
</dbReference>
<dbReference type="InterPro" id="IPR051782">
    <property type="entry name" value="ABC_Transporter_VariousFunc"/>
</dbReference>
<evidence type="ECO:0000313" key="6">
    <source>
        <dbReference type="Proteomes" id="UP000319732"/>
    </source>
</evidence>
<keyword evidence="2" id="KW-0547">Nucleotide-binding</keyword>
<dbReference type="InterPro" id="IPR003593">
    <property type="entry name" value="AAA+_ATPase"/>
</dbReference>
<dbReference type="PROSITE" id="PS00211">
    <property type="entry name" value="ABC_TRANSPORTER_1"/>
    <property type="match status" value="1"/>
</dbReference>
<evidence type="ECO:0000256" key="1">
    <source>
        <dbReference type="ARBA" id="ARBA00022448"/>
    </source>
</evidence>
<dbReference type="InterPro" id="IPR027417">
    <property type="entry name" value="P-loop_NTPase"/>
</dbReference>